<protein>
    <submittedName>
        <fullName evidence="2">Uncharacterized protein</fullName>
    </submittedName>
</protein>
<proteinExistence type="predicted"/>
<dbReference type="Proteomes" id="UP000290189">
    <property type="component" value="Unassembled WGS sequence"/>
</dbReference>
<feature type="compositionally biased region" description="Low complexity" evidence="1">
    <location>
        <begin position="107"/>
        <end position="122"/>
    </location>
</feature>
<reference evidence="2 3" key="1">
    <citation type="submission" date="2018-03" db="EMBL/GenBank/DDBJ databases">
        <authorList>
            <person name="Fogelqvist J."/>
        </authorList>
    </citation>
    <scope>NUCLEOTIDE SEQUENCE [LARGE SCALE GENOMIC DNA]</scope>
</reference>
<name>A0A3P3YMH2_PLABS</name>
<sequence>MSQYTFMPHEVVDSVGVSFRPDPDHVLERAPLLFRVGNLDLQDACLVERALEVSVSGVDVVEGAVEVALNGLLEPTLDVELPSQPVDPLASSSSRACRIASDTFSGTTALTSSSTSSATLPPSDDEDSELDDEDSSVACGTLLRRTEIDVRGPVVCVPASLVVLGDAAHAFCPMRWTGERLLPRLEGMPLLLLLLLADDVEGGAVVRRLMAGFSRTGRRLLCRNVAVLFSDDDDDDDDNDDNDFRLDDARRELLSPFRSVPFVSATWRASGRPSRDELRDEGAGLVVSVSTSHVAGRLGVADW</sequence>
<feature type="compositionally biased region" description="Acidic residues" evidence="1">
    <location>
        <begin position="123"/>
        <end position="133"/>
    </location>
</feature>
<organism evidence="2 3">
    <name type="scientific">Plasmodiophora brassicae</name>
    <name type="common">Clubroot disease agent</name>
    <dbReference type="NCBI Taxonomy" id="37360"/>
    <lineage>
        <taxon>Eukaryota</taxon>
        <taxon>Sar</taxon>
        <taxon>Rhizaria</taxon>
        <taxon>Endomyxa</taxon>
        <taxon>Phytomyxea</taxon>
        <taxon>Plasmodiophorida</taxon>
        <taxon>Plasmodiophoridae</taxon>
        <taxon>Plasmodiophora</taxon>
    </lineage>
</organism>
<dbReference type="EMBL" id="OVEO01000017">
    <property type="protein sequence ID" value="SPR01416.1"/>
    <property type="molecule type" value="Genomic_DNA"/>
</dbReference>
<gene>
    <name evidence="2" type="ORF">PLBR_LOCUS8631</name>
</gene>
<keyword evidence="2" id="KW-0496">Mitochondrion</keyword>
<evidence type="ECO:0000313" key="3">
    <source>
        <dbReference type="Proteomes" id="UP000290189"/>
    </source>
</evidence>
<dbReference type="AlphaFoldDB" id="A0A3P3YMH2"/>
<evidence type="ECO:0000313" key="2">
    <source>
        <dbReference type="EMBL" id="SPR01416.1"/>
    </source>
</evidence>
<accession>A0A3P3YMH2</accession>
<evidence type="ECO:0000256" key="1">
    <source>
        <dbReference type="SAM" id="MobiDB-lite"/>
    </source>
</evidence>
<feature type="region of interest" description="Disordered" evidence="1">
    <location>
        <begin position="107"/>
        <end position="133"/>
    </location>
</feature>
<geneLocation type="mitochondrion" evidence="2"/>